<dbReference type="EMBL" id="WOEZ01000327">
    <property type="protein sequence ID" value="NPT62459.1"/>
    <property type="molecule type" value="Genomic_DNA"/>
</dbReference>
<reference evidence="1 2" key="1">
    <citation type="submission" date="2019-11" db="EMBL/GenBank/DDBJ databases">
        <title>Metabolism of dissolved organic matter in forest soils.</title>
        <authorList>
            <person name="Cyle K.T."/>
            <person name="Wilhelm R.C."/>
            <person name="Martinez C.E."/>
        </authorList>
    </citation>
    <scope>NUCLEOTIDE SEQUENCE [LARGE SCALE GENOMIC DNA]</scope>
    <source>
        <strain evidence="1 2">5N</strain>
    </source>
</reference>
<name>A0A972SPK0_9BURK</name>
<accession>A0A972SPK0</accession>
<dbReference type="AlphaFoldDB" id="A0A972SPK0"/>
<dbReference type="Proteomes" id="UP000655523">
    <property type="component" value="Unassembled WGS sequence"/>
</dbReference>
<comment type="caution">
    <text evidence="1">The sequence shown here is derived from an EMBL/GenBank/DDBJ whole genome shotgun (WGS) entry which is preliminary data.</text>
</comment>
<organism evidence="1 2">
    <name type="scientific">Paraburkholderia elongata</name>
    <dbReference type="NCBI Taxonomy" id="2675747"/>
    <lineage>
        <taxon>Bacteria</taxon>
        <taxon>Pseudomonadati</taxon>
        <taxon>Pseudomonadota</taxon>
        <taxon>Betaproteobacteria</taxon>
        <taxon>Burkholderiales</taxon>
        <taxon>Burkholderiaceae</taxon>
        <taxon>Paraburkholderia</taxon>
    </lineage>
</organism>
<sequence length="95" mass="10408">MLTKFIEVTIVSDSADTSAHARKASVRADQITSFVDISAEKFSGHPLVRISLAEPHDFVNSDDEAGGVVRAQRTIFVQESYETIQRLLRDVSASA</sequence>
<evidence type="ECO:0000313" key="2">
    <source>
        <dbReference type="Proteomes" id="UP000655523"/>
    </source>
</evidence>
<gene>
    <name evidence="1" type="ORF">GNZ13_50185</name>
</gene>
<keyword evidence="2" id="KW-1185">Reference proteome</keyword>
<evidence type="ECO:0000313" key="1">
    <source>
        <dbReference type="EMBL" id="NPT62459.1"/>
    </source>
</evidence>
<dbReference type="RefSeq" id="WP_172178921.1">
    <property type="nucleotide sequence ID" value="NZ_WOEZ01000327.1"/>
</dbReference>
<proteinExistence type="predicted"/>
<protein>
    <submittedName>
        <fullName evidence="1">Uncharacterized protein</fullName>
    </submittedName>
</protein>